<reference evidence="3" key="1">
    <citation type="journal article" date="2020" name="Stud. Mycol.">
        <title>101 Dothideomycetes genomes: a test case for predicting lifestyles and emergence of pathogens.</title>
        <authorList>
            <person name="Haridas S."/>
            <person name="Albert R."/>
            <person name="Binder M."/>
            <person name="Bloem J."/>
            <person name="Labutti K."/>
            <person name="Salamov A."/>
            <person name="Andreopoulos B."/>
            <person name="Baker S."/>
            <person name="Barry K."/>
            <person name="Bills G."/>
            <person name="Bluhm B."/>
            <person name="Cannon C."/>
            <person name="Castanera R."/>
            <person name="Culley D."/>
            <person name="Daum C."/>
            <person name="Ezra D."/>
            <person name="Gonzalez J."/>
            <person name="Henrissat B."/>
            <person name="Kuo A."/>
            <person name="Liang C."/>
            <person name="Lipzen A."/>
            <person name="Lutzoni F."/>
            <person name="Magnuson J."/>
            <person name="Mondo S."/>
            <person name="Nolan M."/>
            <person name="Ohm R."/>
            <person name="Pangilinan J."/>
            <person name="Park H.-J."/>
            <person name="Ramirez L."/>
            <person name="Alfaro M."/>
            <person name="Sun H."/>
            <person name="Tritt A."/>
            <person name="Yoshinaga Y."/>
            <person name="Zwiers L.-H."/>
            <person name="Turgeon B."/>
            <person name="Goodwin S."/>
            <person name="Spatafora J."/>
            <person name="Crous P."/>
            <person name="Grigoriev I."/>
        </authorList>
    </citation>
    <scope>NUCLEOTIDE SEQUENCE</scope>
    <source>
        <strain evidence="3">CBS 107.79</strain>
    </source>
</reference>
<evidence type="ECO:0008006" key="5">
    <source>
        <dbReference type="Google" id="ProtNLM"/>
    </source>
</evidence>
<dbReference type="PANTHER" id="PTHR39219">
    <property type="entry name" value="ER MEMBRANE PROTEIN COMPLEX SUBUNIT 10"/>
    <property type="match status" value="1"/>
</dbReference>
<evidence type="ECO:0000313" key="4">
    <source>
        <dbReference type="Proteomes" id="UP000800036"/>
    </source>
</evidence>
<protein>
    <recommendedName>
        <fullName evidence="5">Cyclin-dependent protein kinase regulator pho80</fullName>
    </recommendedName>
</protein>
<proteinExistence type="predicted"/>
<evidence type="ECO:0000256" key="2">
    <source>
        <dbReference type="SAM" id="SignalP"/>
    </source>
</evidence>
<feature type="chain" id="PRO_5025635941" description="Cyclin-dependent protein kinase regulator pho80" evidence="2">
    <location>
        <begin position="17"/>
        <end position="186"/>
    </location>
</feature>
<keyword evidence="1" id="KW-1133">Transmembrane helix</keyword>
<evidence type="ECO:0000256" key="1">
    <source>
        <dbReference type="SAM" id="Phobius"/>
    </source>
</evidence>
<feature type="signal peptide" evidence="2">
    <location>
        <begin position="1"/>
        <end position="16"/>
    </location>
</feature>
<keyword evidence="1" id="KW-0472">Membrane</keyword>
<feature type="transmembrane region" description="Helical" evidence="1">
    <location>
        <begin position="167"/>
        <end position="184"/>
    </location>
</feature>
<keyword evidence="1" id="KW-0812">Transmembrane</keyword>
<dbReference type="AlphaFoldDB" id="A0A6A5VMH8"/>
<accession>A0A6A5VMH8</accession>
<keyword evidence="4" id="KW-1185">Reference proteome</keyword>
<dbReference type="Proteomes" id="UP000800036">
    <property type="component" value="Unassembled WGS sequence"/>
</dbReference>
<gene>
    <name evidence="3" type="ORF">BU23DRAFT_449776</name>
</gene>
<organism evidence="3 4">
    <name type="scientific">Bimuria novae-zelandiae CBS 107.79</name>
    <dbReference type="NCBI Taxonomy" id="1447943"/>
    <lineage>
        <taxon>Eukaryota</taxon>
        <taxon>Fungi</taxon>
        <taxon>Dikarya</taxon>
        <taxon>Ascomycota</taxon>
        <taxon>Pezizomycotina</taxon>
        <taxon>Dothideomycetes</taxon>
        <taxon>Pleosporomycetidae</taxon>
        <taxon>Pleosporales</taxon>
        <taxon>Massarineae</taxon>
        <taxon>Didymosphaeriaceae</taxon>
        <taxon>Bimuria</taxon>
    </lineage>
</organism>
<dbReference type="Pfam" id="PF21203">
    <property type="entry name" value="ECM10"/>
    <property type="match status" value="1"/>
</dbReference>
<sequence>MLLAKLLLLPVAVASSVTIYMSSVPTTSSPQIAVIPSPIPLVQISYDADQTTGTVTSYTPPQGSYTSDHLLRIGLLDTKAGAWTGVLTSAASFAEEYKKKFVVHVDEKGEPYHVGFSTSEKGAGGELEVEIVKREAGPRPVLNRPIVLNAEGRIDSKEPEKSFFQKYWWMIAIFLVIQFVVGGGKE</sequence>
<name>A0A6A5VMH8_9PLEO</name>
<keyword evidence="2" id="KW-0732">Signal</keyword>
<dbReference type="OrthoDB" id="1894652at2759"/>
<dbReference type="PANTHER" id="PTHR39219:SF1">
    <property type="entry name" value="ER MEMBRANE PROTEIN COMPLEX SUBUNIT 10"/>
    <property type="match status" value="1"/>
</dbReference>
<evidence type="ECO:0000313" key="3">
    <source>
        <dbReference type="EMBL" id="KAF1978514.1"/>
    </source>
</evidence>
<dbReference type="EMBL" id="ML976660">
    <property type="protein sequence ID" value="KAF1978514.1"/>
    <property type="molecule type" value="Genomic_DNA"/>
</dbReference>